<dbReference type="EMBL" id="JABCKI010005779">
    <property type="protein sequence ID" value="KAG5638139.1"/>
    <property type="molecule type" value="Genomic_DNA"/>
</dbReference>
<gene>
    <name evidence="12" type="ORF">H0H81_001658</name>
</gene>
<evidence type="ECO:0000256" key="3">
    <source>
        <dbReference type="ARBA" id="ARBA00022448"/>
    </source>
</evidence>
<dbReference type="Pfam" id="PF10294">
    <property type="entry name" value="Methyltransf_16"/>
    <property type="match status" value="1"/>
</dbReference>
<keyword evidence="8" id="KW-0576">Peroxisome</keyword>
<evidence type="ECO:0000256" key="11">
    <source>
        <dbReference type="PROSITE-ProRule" id="PRU00221"/>
    </source>
</evidence>
<comment type="similarity">
    <text evidence="9">Belongs to the WD repeat peroxin-7 family.</text>
</comment>
<dbReference type="InterPro" id="IPR019410">
    <property type="entry name" value="Methyltransf_16"/>
</dbReference>
<dbReference type="GO" id="GO:0005829">
    <property type="term" value="C:cytosol"/>
    <property type="evidence" value="ECO:0007669"/>
    <property type="project" value="UniProtKB-SubCell"/>
</dbReference>
<dbReference type="InterPro" id="IPR044536">
    <property type="entry name" value="PEX7"/>
</dbReference>
<keyword evidence="13" id="KW-1185">Reference proteome</keyword>
<keyword evidence="7" id="KW-0653">Protein transport</keyword>
<dbReference type="InterPro" id="IPR015943">
    <property type="entry name" value="WD40/YVTN_repeat-like_dom_sf"/>
</dbReference>
<feature type="repeat" description="WD" evidence="11">
    <location>
        <begin position="68"/>
        <end position="110"/>
    </location>
</feature>
<dbReference type="GO" id="GO:0008757">
    <property type="term" value="F:S-adenosylmethionine-dependent methyltransferase activity"/>
    <property type="evidence" value="ECO:0007669"/>
    <property type="project" value="UniProtKB-ARBA"/>
</dbReference>
<evidence type="ECO:0000256" key="5">
    <source>
        <dbReference type="ARBA" id="ARBA00022574"/>
    </source>
</evidence>
<comment type="subcellular location">
    <subcellularLocation>
        <location evidence="2">Cytoplasm</location>
        <location evidence="2">Cytosol</location>
    </subcellularLocation>
    <subcellularLocation>
        <location evidence="1">Peroxisome matrix</location>
    </subcellularLocation>
</comment>
<comment type="caution">
    <text evidence="12">The sequence shown here is derived from an EMBL/GenBank/DDBJ whole genome shotgun (WGS) entry which is preliminary data.</text>
</comment>
<evidence type="ECO:0000313" key="12">
    <source>
        <dbReference type="EMBL" id="KAG5638139.1"/>
    </source>
</evidence>
<sequence length="497" mass="55466">MCARDLLLAGVSLTKNRQDHPIRAWQEHTREVFSVDWSNIKKETFASSSWDGTVKLWTPDRPRSVTTLQAHHSCVYQAIFSPHQPDLLATCSTDGTVKIFDLRTPAYVPSGPNSNTFTNPMSAAVVSIPASGNEVLTLDWNKYRPLVLASGGVDKAVKIWDCRMIKLGELNQVGAPCETILSGHEYAVRKVQWSPHRAEVICSSSYDMTCRVMEDERAELDPTDIFSSCLETLFDYQPITIASAGVFYAHEYQGQASENSCATPTPQKVILRTPDTLAANWSLHASDIWASSRYLADHLDQLRLCDFEPTKEPIRILELGAAAGLPGILIAKTYRNVSVVVSDYPDELLIKTLVENVTNNGVSGRCEVIPYAWGSDPSLLLRNGLGFDVVVAADTLWNPSLHDHLITSLRFALRRSSSARIVLVAGLHTGRYTIQSFIHAVQEAGFDVESAVEKEVKGPQERRWNVAGDEDEKERRRWVVWIVLKWRISQLEGGYKL</sequence>
<name>A0A9P7FTN0_9AGAR</name>
<dbReference type="SUPFAM" id="SSF50978">
    <property type="entry name" value="WD40 repeat-like"/>
    <property type="match status" value="1"/>
</dbReference>
<dbReference type="PANTHER" id="PTHR46027">
    <property type="entry name" value="PEROXISOMAL TARGETING SIGNAL 2 RECEPTOR"/>
    <property type="match status" value="1"/>
</dbReference>
<dbReference type="PRINTS" id="PR00320">
    <property type="entry name" value="GPROTEINBRPT"/>
</dbReference>
<dbReference type="PROSITE" id="PS50082">
    <property type="entry name" value="WD_REPEATS_2"/>
    <property type="match status" value="3"/>
</dbReference>
<accession>A0A9P7FTN0</accession>
<dbReference type="Proteomes" id="UP000717328">
    <property type="component" value="Unassembled WGS sequence"/>
</dbReference>
<dbReference type="InterPro" id="IPR001680">
    <property type="entry name" value="WD40_rpt"/>
</dbReference>
<evidence type="ECO:0000313" key="13">
    <source>
        <dbReference type="Proteomes" id="UP000717328"/>
    </source>
</evidence>
<evidence type="ECO:0000256" key="10">
    <source>
        <dbReference type="ARBA" id="ARBA00032565"/>
    </source>
</evidence>
<keyword evidence="5 11" id="KW-0853">WD repeat</keyword>
<evidence type="ECO:0000256" key="1">
    <source>
        <dbReference type="ARBA" id="ARBA00004253"/>
    </source>
</evidence>
<dbReference type="AlphaFoldDB" id="A0A9P7FTN0"/>
<dbReference type="OrthoDB" id="273771at2759"/>
<proteinExistence type="inferred from homology"/>
<dbReference type="CDD" id="cd02440">
    <property type="entry name" value="AdoMet_MTases"/>
    <property type="match status" value="1"/>
</dbReference>
<evidence type="ECO:0000256" key="2">
    <source>
        <dbReference type="ARBA" id="ARBA00004514"/>
    </source>
</evidence>
<keyword evidence="3" id="KW-0813">Transport</keyword>
<dbReference type="GO" id="GO:0016558">
    <property type="term" value="P:protein import into peroxisome matrix"/>
    <property type="evidence" value="ECO:0007669"/>
    <property type="project" value="InterPro"/>
</dbReference>
<evidence type="ECO:0000256" key="9">
    <source>
        <dbReference type="ARBA" id="ARBA00024017"/>
    </source>
</evidence>
<dbReference type="Gene3D" id="3.40.50.150">
    <property type="entry name" value="Vaccinia Virus protein VP39"/>
    <property type="match status" value="1"/>
</dbReference>
<evidence type="ECO:0000256" key="4">
    <source>
        <dbReference type="ARBA" id="ARBA00022490"/>
    </source>
</evidence>
<dbReference type="SMART" id="SM00320">
    <property type="entry name" value="WD40"/>
    <property type="match status" value="4"/>
</dbReference>
<keyword evidence="6" id="KW-0677">Repeat</keyword>
<dbReference type="InterPro" id="IPR036322">
    <property type="entry name" value="WD40_repeat_dom_sf"/>
</dbReference>
<evidence type="ECO:0000256" key="6">
    <source>
        <dbReference type="ARBA" id="ARBA00022737"/>
    </source>
</evidence>
<evidence type="ECO:0000256" key="8">
    <source>
        <dbReference type="ARBA" id="ARBA00023140"/>
    </source>
</evidence>
<dbReference type="InterPro" id="IPR029063">
    <property type="entry name" value="SAM-dependent_MTases_sf"/>
</dbReference>
<evidence type="ECO:0000256" key="7">
    <source>
        <dbReference type="ARBA" id="ARBA00022927"/>
    </source>
</evidence>
<feature type="repeat" description="WD" evidence="11">
    <location>
        <begin position="25"/>
        <end position="67"/>
    </location>
</feature>
<dbReference type="InterPro" id="IPR020472">
    <property type="entry name" value="WD40_PAC1"/>
</dbReference>
<feature type="repeat" description="WD" evidence="11">
    <location>
        <begin position="128"/>
        <end position="161"/>
    </location>
</feature>
<keyword evidence="4" id="KW-0963">Cytoplasm</keyword>
<organism evidence="12 13">
    <name type="scientific">Sphagnurus paluster</name>
    <dbReference type="NCBI Taxonomy" id="117069"/>
    <lineage>
        <taxon>Eukaryota</taxon>
        <taxon>Fungi</taxon>
        <taxon>Dikarya</taxon>
        <taxon>Basidiomycota</taxon>
        <taxon>Agaricomycotina</taxon>
        <taxon>Agaricomycetes</taxon>
        <taxon>Agaricomycetidae</taxon>
        <taxon>Agaricales</taxon>
        <taxon>Tricholomatineae</taxon>
        <taxon>Lyophyllaceae</taxon>
        <taxon>Sphagnurus</taxon>
    </lineage>
</organism>
<reference evidence="12" key="2">
    <citation type="submission" date="2021-10" db="EMBL/GenBank/DDBJ databases">
        <title>Phylogenomics reveals ancestral predisposition of the termite-cultivated fungus Termitomyces towards a domesticated lifestyle.</title>
        <authorList>
            <person name="Auxier B."/>
            <person name="Grum-Grzhimaylo A."/>
            <person name="Cardenas M.E."/>
            <person name="Lodge J.D."/>
            <person name="Laessoe T."/>
            <person name="Pedersen O."/>
            <person name="Smith M.E."/>
            <person name="Kuyper T.W."/>
            <person name="Franco-Molano E.A."/>
            <person name="Baroni T.J."/>
            <person name="Aanen D.K."/>
        </authorList>
    </citation>
    <scope>NUCLEOTIDE SEQUENCE</scope>
    <source>
        <strain evidence="12">D49</strain>
    </source>
</reference>
<dbReference type="Pfam" id="PF00400">
    <property type="entry name" value="WD40"/>
    <property type="match status" value="4"/>
</dbReference>
<dbReference type="SUPFAM" id="SSF53335">
    <property type="entry name" value="S-adenosyl-L-methionine-dependent methyltransferases"/>
    <property type="match status" value="1"/>
</dbReference>
<dbReference type="PANTHER" id="PTHR46027:SF1">
    <property type="entry name" value="PEROXISOMAL TARGETING SIGNAL 2 RECEPTOR"/>
    <property type="match status" value="1"/>
</dbReference>
<dbReference type="Gene3D" id="2.130.10.10">
    <property type="entry name" value="YVTN repeat-like/Quinoprotein amine dehydrogenase"/>
    <property type="match status" value="1"/>
</dbReference>
<dbReference type="GO" id="GO:0005782">
    <property type="term" value="C:peroxisomal matrix"/>
    <property type="evidence" value="ECO:0007669"/>
    <property type="project" value="UniProtKB-SubCell"/>
</dbReference>
<dbReference type="GO" id="GO:0005053">
    <property type="term" value="F:peroxisome matrix targeting signal-2 binding"/>
    <property type="evidence" value="ECO:0007669"/>
    <property type="project" value="InterPro"/>
</dbReference>
<protein>
    <recommendedName>
        <fullName evidence="10">Peroxin-7</fullName>
    </recommendedName>
</protein>
<reference evidence="12" key="1">
    <citation type="submission" date="2021-02" db="EMBL/GenBank/DDBJ databases">
        <authorList>
            <person name="Nieuwenhuis M."/>
            <person name="Van De Peppel L.J.J."/>
        </authorList>
    </citation>
    <scope>NUCLEOTIDE SEQUENCE</scope>
    <source>
        <strain evidence="12">D49</strain>
    </source>
</reference>